<evidence type="ECO:0000259" key="4">
    <source>
        <dbReference type="Pfam" id="PF07859"/>
    </source>
</evidence>
<dbReference type="InterPro" id="IPR033140">
    <property type="entry name" value="Lipase_GDXG_put_SER_AS"/>
</dbReference>
<gene>
    <name evidence="5" type="ORF">Z517_09622</name>
</gene>
<dbReference type="PANTHER" id="PTHR48081:SF8">
    <property type="entry name" value="ALPHA_BETA HYDROLASE FOLD-3 DOMAIN-CONTAINING PROTEIN-RELATED"/>
    <property type="match status" value="1"/>
</dbReference>
<dbReference type="Pfam" id="PF07859">
    <property type="entry name" value="Abhydrolase_3"/>
    <property type="match status" value="1"/>
</dbReference>
<organism evidence="5 6">
    <name type="scientific">Fonsecaea pedrosoi CBS 271.37</name>
    <dbReference type="NCBI Taxonomy" id="1442368"/>
    <lineage>
        <taxon>Eukaryota</taxon>
        <taxon>Fungi</taxon>
        <taxon>Dikarya</taxon>
        <taxon>Ascomycota</taxon>
        <taxon>Pezizomycotina</taxon>
        <taxon>Eurotiomycetes</taxon>
        <taxon>Chaetothyriomycetidae</taxon>
        <taxon>Chaetothyriales</taxon>
        <taxon>Herpotrichiellaceae</taxon>
        <taxon>Fonsecaea</taxon>
    </lineage>
</organism>
<dbReference type="GO" id="GO:0016787">
    <property type="term" value="F:hydrolase activity"/>
    <property type="evidence" value="ECO:0007669"/>
    <property type="project" value="UniProtKB-KW"/>
</dbReference>
<evidence type="ECO:0000256" key="1">
    <source>
        <dbReference type="ARBA" id="ARBA00010515"/>
    </source>
</evidence>
<feature type="active site" evidence="3">
    <location>
        <position position="184"/>
    </location>
</feature>
<keyword evidence="6" id="KW-1185">Reference proteome</keyword>
<dbReference type="InterPro" id="IPR029058">
    <property type="entry name" value="AB_hydrolase_fold"/>
</dbReference>
<evidence type="ECO:0000256" key="2">
    <source>
        <dbReference type="ARBA" id="ARBA00022801"/>
    </source>
</evidence>
<evidence type="ECO:0000256" key="3">
    <source>
        <dbReference type="PROSITE-ProRule" id="PRU10038"/>
    </source>
</evidence>
<dbReference type="InterPro" id="IPR050300">
    <property type="entry name" value="GDXG_lipolytic_enzyme"/>
</dbReference>
<accession>A0A0D2DHL7</accession>
<evidence type="ECO:0000313" key="6">
    <source>
        <dbReference type="Proteomes" id="UP000053029"/>
    </source>
</evidence>
<dbReference type="GeneID" id="25309112"/>
<dbReference type="HOGENOM" id="CLU_067136_0_0_1"/>
<dbReference type="SUPFAM" id="SSF53474">
    <property type="entry name" value="alpha/beta-Hydrolases"/>
    <property type="match status" value="1"/>
</dbReference>
<reference evidence="5 6" key="1">
    <citation type="submission" date="2015-01" db="EMBL/GenBank/DDBJ databases">
        <title>The Genome Sequence of Fonsecaea pedrosoi CBS 271.37.</title>
        <authorList>
            <consortium name="The Broad Institute Genomics Platform"/>
            <person name="Cuomo C."/>
            <person name="de Hoog S."/>
            <person name="Gorbushina A."/>
            <person name="Stielow B."/>
            <person name="Teixiera M."/>
            <person name="Abouelleil A."/>
            <person name="Chapman S.B."/>
            <person name="Priest M."/>
            <person name="Young S.K."/>
            <person name="Wortman J."/>
            <person name="Nusbaum C."/>
            <person name="Birren B."/>
        </authorList>
    </citation>
    <scope>NUCLEOTIDE SEQUENCE [LARGE SCALE GENOMIC DNA]</scope>
    <source>
        <strain evidence="5 6">CBS 271.37</strain>
    </source>
</reference>
<dbReference type="Proteomes" id="UP000053029">
    <property type="component" value="Unassembled WGS sequence"/>
</dbReference>
<proteinExistence type="inferred from homology"/>
<dbReference type="STRING" id="1442368.A0A0D2DHL7"/>
<dbReference type="OrthoDB" id="4104581at2759"/>
<dbReference type="VEuPathDB" id="FungiDB:Z517_09622"/>
<dbReference type="Gene3D" id="3.40.50.1820">
    <property type="entry name" value="alpha/beta hydrolase"/>
    <property type="match status" value="1"/>
</dbReference>
<sequence>MAQINWQQARQRPVNTLSAFVAISWKVSGHTLRRLATCLSPLPQPSLRTAIGNIVCATLSAWDPDIVLNAPKAAVEKARKISTPEFTAFDVGEPGPFRDADVVIVYLHGGGYCIGHPLQYRTMYERWLGLARKQGMKLAIVAVQYPLAPEHPYPSQLETVLAVYRHLIHTEHVTPEKICFAGDSAGGNLVATTVLAIRDDEKLPSPGKAVLFSAWLDLTLSTIENHECLDRDVLVIPAYMKAHLVPAFIGKDHSPSDPRISPVLATDFKNLPAQLVVYGDLEVMQDEAKTWIQKSTDAGVPTTVYTGKGGLHGFGVGGLLCDSTLRREVDDTFFRFLKGEKD</sequence>
<feature type="domain" description="Alpha/beta hydrolase fold-3" evidence="4">
    <location>
        <begin position="104"/>
        <end position="314"/>
    </location>
</feature>
<comment type="similarity">
    <text evidence="1">Belongs to the 'GDXG' lipolytic enzyme family.</text>
</comment>
<dbReference type="EMBL" id="KN846974">
    <property type="protein sequence ID" value="KIW77176.1"/>
    <property type="molecule type" value="Genomic_DNA"/>
</dbReference>
<protein>
    <recommendedName>
        <fullName evidence="4">Alpha/beta hydrolase fold-3 domain-containing protein</fullName>
    </recommendedName>
</protein>
<keyword evidence="2" id="KW-0378">Hydrolase</keyword>
<dbReference type="AlphaFoldDB" id="A0A0D2DHL7"/>
<evidence type="ECO:0000313" key="5">
    <source>
        <dbReference type="EMBL" id="KIW77176.1"/>
    </source>
</evidence>
<dbReference type="PROSITE" id="PS01174">
    <property type="entry name" value="LIPASE_GDXG_SER"/>
    <property type="match status" value="1"/>
</dbReference>
<dbReference type="RefSeq" id="XP_013280984.1">
    <property type="nucleotide sequence ID" value="XM_013425530.1"/>
</dbReference>
<dbReference type="InterPro" id="IPR013094">
    <property type="entry name" value="AB_hydrolase_3"/>
</dbReference>
<name>A0A0D2DHL7_9EURO</name>
<dbReference type="PANTHER" id="PTHR48081">
    <property type="entry name" value="AB HYDROLASE SUPERFAMILY PROTEIN C4A8.06C"/>
    <property type="match status" value="1"/>
</dbReference>